<accession>A0ABQ4RYK1</accession>
<sequence length="65" mass="6992">MPDFIAALLTAATFCIGLMALNALTRLGIQWQITPSDLAEGGMVQYAGALALAGMTWRRSLRRPV</sequence>
<evidence type="ECO:0000313" key="2">
    <source>
        <dbReference type="Proteomes" id="UP001055125"/>
    </source>
</evidence>
<protein>
    <submittedName>
        <fullName evidence="1">Uncharacterized protein</fullName>
    </submittedName>
</protein>
<gene>
    <name evidence="1" type="ORF">OCOJLMKI_1850</name>
</gene>
<dbReference type="EMBL" id="BPQP01000027">
    <property type="protein sequence ID" value="GJD94647.1"/>
    <property type="molecule type" value="Genomic_DNA"/>
</dbReference>
<dbReference type="Proteomes" id="UP001055125">
    <property type="component" value="Unassembled WGS sequence"/>
</dbReference>
<keyword evidence="2" id="KW-1185">Reference proteome</keyword>
<dbReference type="RefSeq" id="WP_238243814.1">
    <property type="nucleotide sequence ID" value="NZ_BPQP01000027.1"/>
</dbReference>
<reference evidence="1" key="2">
    <citation type="submission" date="2021-08" db="EMBL/GenBank/DDBJ databases">
        <authorList>
            <person name="Tani A."/>
            <person name="Ola A."/>
            <person name="Ogura Y."/>
            <person name="Katsura K."/>
            <person name="Hayashi T."/>
        </authorList>
    </citation>
    <scope>NUCLEOTIDE SEQUENCE</scope>
    <source>
        <strain evidence="1">DSM 19015</strain>
    </source>
</reference>
<comment type="caution">
    <text evidence="1">The sequence shown here is derived from an EMBL/GenBank/DDBJ whole genome shotgun (WGS) entry which is preliminary data.</text>
</comment>
<organism evidence="1 2">
    <name type="scientific">Methylobacterium iners</name>
    <dbReference type="NCBI Taxonomy" id="418707"/>
    <lineage>
        <taxon>Bacteria</taxon>
        <taxon>Pseudomonadati</taxon>
        <taxon>Pseudomonadota</taxon>
        <taxon>Alphaproteobacteria</taxon>
        <taxon>Hyphomicrobiales</taxon>
        <taxon>Methylobacteriaceae</taxon>
        <taxon>Methylobacterium</taxon>
    </lineage>
</organism>
<proteinExistence type="predicted"/>
<reference evidence="1" key="1">
    <citation type="journal article" date="2021" name="Front. Microbiol.">
        <title>Comprehensive Comparative Genomics and Phenotyping of Methylobacterium Species.</title>
        <authorList>
            <person name="Alessa O."/>
            <person name="Ogura Y."/>
            <person name="Fujitani Y."/>
            <person name="Takami H."/>
            <person name="Hayashi T."/>
            <person name="Sahin N."/>
            <person name="Tani A."/>
        </authorList>
    </citation>
    <scope>NUCLEOTIDE SEQUENCE</scope>
    <source>
        <strain evidence="1">DSM 19015</strain>
    </source>
</reference>
<evidence type="ECO:0000313" key="1">
    <source>
        <dbReference type="EMBL" id="GJD94647.1"/>
    </source>
</evidence>
<name>A0ABQ4RYK1_9HYPH</name>